<proteinExistence type="predicted"/>
<evidence type="ECO:0000256" key="1">
    <source>
        <dbReference type="SAM" id="MobiDB-lite"/>
    </source>
</evidence>
<comment type="caution">
    <text evidence="3">The sequence shown here is derived from an EMBL/GenBank/DDBJ whole genome shotgun (WGS) entry which is preliminary data.</text>
</comment>
<feature type="transmembrane region" description="Helical" evidence="2">
    <location>
        <begin position="152"/>
        <end position="175"/>
    </location>
</feature>
<evidence type="ECO:0000313" key="3">
    <source>
        <dbReference type="EMBL" id="CAI6336156.1"/>
    </source>
</evidence>
<feature type="transmembrane region" description="Helical" evidence="2">
    <location>
        <begin position="31"/>
        <end position="53"/>
    </location>
</feature>
<dbReference type="AlphaFoldDB" id="A0A9W4XSQ0"/>
<gene>
    <name evidence="3" type="ORF">PDIGIT_LOCUS9248</name>
</gene>
<evidence type="ECO:0000313" key="4">
    <source>
        <dbReference type="Proteomes" id="UP001152607"/>
    </source>
</evidence>
<evidence type="ECO:0000256" key="2">
    <source>
        <dbReference type="SAM" id="Phobius"/>
    </source>
</evidence>
<feature type="transmembrane region" description="Helical" evidence="2">
    <location>
        <begin position="273"/>
        <end position="293"/>
    </location>
</feature>
<name>A0A9W4XSQ0_9PLEO</name>
<keyword evidence="4" id="KW-1185">Reference proteome</keyword>
<dbReference type="Proteomes" id="UP001152607">
    <property type="component" value="Unassembled WGS sequence"/>
</dbReference>
<reference evidence="3" key="1">
    <citation type="submission" date="2023-01" db="EMBL/GenBank/DDBJ databases">
        <authorList>
            <person name="Van Ghelder C."/>
            <person name="Rancurel C."/>
        </authorList>
    </citation>
    <scope>NUCLEOTIDE SEQUENCE</scope>
    <source>
        <strain evidence="3">CNCM I-4278</strain>
    </source>
</reference>
<feature type="transmembrane region" description="Helical" evidence="2">
    <location>
        <begin position="195"/>
        <end position="222"/>
    </location>
</feature>
<dbReference type="EMBL" id="CAOQHR010000006">
    <property type="protein sequence ID" value="CAI6336156.1"/>
    <property type="molecule type" value="Genomic_DNA"/>
</dbReference>
<sequence>MALKDSLYERSHDSGSNSVCSKAFKDTSTVVYFVGYVIFFVLSLLVIAVQFYLRKRYNNQTTRKLLGLLYTAAIVCVSISWLLQIIGTLVTQCNLRNSHRYFTTFYNLTIANSVIANLGAFLTLAAVVWGVNSMLSEHLGRKNKSASHRTSSMVIIIGMCMLTIVLIIMQCVFYSSLVAAIRGAALGWFPYGFHIFLMLYSVVWIVNVLVGLGLAIHTLRALKSELGVSITRPLIWIIFAFSALAFSVLLEIVPLTNAFEDNEPVNEPGRQAVFFLATLSQIFSFVAVAMLAINAPWNDSSGDNSGENGGRYQPMGDYGVDLSNPYQRK</sequence>
<keyword evidence="2" id="KW-0812">Transmembrane</keyword>
<feature type="transmembrane region" description="Helical" evidence="2">
    <location>
        <begin position="110"/>
        <end position="131"/>
    </location>
</feature>
<feature type="transmembrane region" description="Helical" evidence="2">
    <location>
        <begin position="65"/>
        <end position="90"/>
    </location>
</feature>
<feature type="region of interest" description="Disordered" evidence="1">
    <location>
        <begin position="302"/>
        <end position="329"/>
    </location>
</feature>
<keyword evidence="2" id="KW-1133">Transmembrane helix</keyword>
<organism evidence="3 4">
    <name type="scientific">Periconia digitata</name>
    <dbReference type="NCBI Taxonomy" id="1303443"/>
    <lineage>
        <taxon>Eukaryota</taxon>
        <taxon>Fungi</taxon>
        <taxon>Dikarya</taxon>
        <taxon>Ascomycota</taxon>
        <taxon>Pezizomycotina</taxon>
        <taxon>Dothideomycetes</taxon>
        <taxon>Pleosporomycetidae</taxon>
        <taxon>Pleosporales</taxon>
        <taxon>Massarineae</taxon>
        <taxon>Periconiaceae</taxon>
        <taxon>Periconia</taxon>
    </lineage>
</organism>
<protein>
    <submittedName>
        <fullName evidence="3">Uncharacterized protein</fullName>
    </submittedName>
</protein>
<keyword evidence="2" id="KW-0472">Membrane</keyword>
<accession>A0A9W4XSQ0</accession>
<feature type="transmembrane region" description="Helical" evidence="2">
    <location>
        <begin position="234"/>
        <end position="253"/>
    </location>
</feature>